<organism evidence="10 11">
    <name type="scientific">Mycobacterium ostraviense</name>
    <dbReference type="NCBI Taxonomy" id="2738409"/>
    <lineage>
        <taxon>Bacteria</taxon>
        <taxon>Bacillati</taxon>
        <taxon>Actinomycetota</taxon>
        <taxon>Actinomycetes</taxon>
        <taxon>Mycobacteriales</taxon>
        <taxon>Mycobacteriaceae</taxon>
        <taxon>Mycobacterium</taxon>
    </lineage>
</organism>
<dbReference type="PROSITE" id="PS00086">
    <property type="entry name" value="CYTOCHROME_P450"/>
    <property type="match status" value="1"/>
</dbReference>
<dbReference type="GO" id="GO:0016705">
    <property type="term" value="F:oxidoreductase activity, acting on paired donors, with incorporation or reduction of molecular oxygen"/>
    <property type="evidence" value="ECO:0007669"/>
    <property type="project" value="InterPro"/>
</dbReference>
<proteinExistence type="inferred from homology"/>
<gene>
    <name evidence="10" type="ORF">A4G28_21150</name>
</gene>
<name>A0A164E9R7_9MYCO</name>
<keyword evidence="5 9" id="KW-0560">Oxidoreductase</keyword>
<keyword evidence="6 8" id="KW-0408">Iron</keyword>
<dbReference type="InterPro" id="IPR002403">
    <property type="entry name" value="Cyt_P450_E_grp-IV"/>
</dbReference>
<keyword evidence="11" id="KW-1185">Reference proteome</keyword>
<dbReference type="GO" id="GO:0020037">
    <property type="term" value="F:heme binding"/>
    <property type="evidence" value="ECO:0007669"/>
    <property type="project" value="InterPro"/>
</dbReference>
<dbReference type="Pfam" id="PF00067">
    <property type="entry name" value="p450"/>
    <property type="match status" value="1"/>
</dbReference>
<comment type="similarity">
    <text evidence="2 9">Belongs to the cytochrome P450 family.</text>
</comment>
<dbReference type="GO" id="GO:0016125">
    <property type="term" value="P:sterol metabolic process"/>
    <property type="evidence" value="ECO:0007669"/>
    <property type="project" value="TreeGrafter"/>
</dbReference>
<evidence type="ECO:0000313" key="11">
    <source>
        <dbReference type="Proteomes" id="UP000077342"/>
    </source>
</evidence>
<comment type="caution">
    <text evidence="10">The sequence shown here is derived from an EMBL/GenBank/DDBJ whole genome shotgun (WGS) entry which is preliminary data.</text>
</comment>
<dbReference type="InterPro" id="IPR036396">
    <property type="entry name" value="Cyt_P450_sf"/>
</dbReference>
<dbReference type="InterPro" id="IPR017972">
    <property type="entry name" value="Cyt_P450_CS"/>
</dbReference>
<keyword evidence="4 8" id="KW-0479">Metal-binding</keyword>
<comment type="cofactor">
    <cofactor evidence="1 8">
        <name>heme</name>
        <dbReference type="ChEBI" id="CHEBI:30413"/>
    </cofactor>
</comment>
<evidence type="ECO:0000313" key="10">
    <source>
        <dbReference type="EMBL" id="KZS67220.1"/>
    </source>
</evidence>
<dbReference type="EMBL" id="LWCI01000033">
    <property type="protein sequence ID" value="KZS67220.1"/>
    <property type="molecule type" value="Genomic_DNA"/>
</dbReference>
<dbReference type="GO" id="GO:0005506">
    <property type="term" value="F:iron ion binding"/>
    <property type="evidence" value="ECO:0007669"/>
    <property type="project" value="InterPro"/>
</dbReference>
<evidence type="ECO:0000256" key="2">
    <source>
        <dbReference type="ARBA" id="ARBA00010617"/>
    </source>
</evidence>
<evidence type="ECO:0000256" key="9">
    <source>
        <dbReference type="RuleBase" id="RU000461"/>
    </source>
</evidence>
<protein>
    <submittedName>
        <fullName evidence="10">Cytochrome P450</fullName>
    </submittedName>
</protein>
<reference evidence="11" key="1">
    <citation type="submission" date="2016-04" db="EMBL/GenBank/DDBJ databases">
        <authorList>
            <person name="Strapagiel D."/>
            <person name="Borowka P."/>
            <person name="Marciniak B."/>
            <person name="Bakula Z."/>
            <person name="Van Ingen J."/>
            <person name="Safianowska A."/>
            <person name="Dziadek J."/>
            <person name="Jagielski T."/>
        </authorList>
    </citation>
    <scope>NUCLEOTIDE SEQUENCE [LARGE SCALE GENOMIC DNA]</scope>
    <source>
        <strain evidence="11">1010001458</strain>
    </source>
</reference>
<evidence type="ECO:0000256" key="7">
    <source>
        <dbReference type="ARBA" id="ARBA00023033"/>
    </source>
</evidence>
<dbReference type="Proteomes" id="UP000077342">
    <property type="component" value="Unassembled WGS sequence"/>
</dbReference>
<dbReference type="RefSeq" id="WP_075509419.1">
    <property type="nucleotide sequence ID" value="NZ_CP089224.1"/>
</dbReference>
<dbReference type="PANTHER" id="PTHR24286">
    <property type="entry name" value="CYTOCHROME P450 26"/>
    <property type="match status" value="1"/>
</dbReference>
<dbReference type="PANTHER" id="PTHR24286:SF24">
    <property type="entry name" value="LANOSTEROL 14-ALPHA DEMETHYLASE"/>
    <property type="match status" value="1"/>
</dbReference>
<keyword evidence="7 9" id="KW-0503">Monooxygenase</keyword>
<feature type="binding site" description="axial binding residue" evidence="8">
    <location>
        <position position="443"/>
    </location>
    <ligand>
        <name>heme</name>
        <dbReference type="ChEBI" id="CHEBI:30413"/>
    </ligand>
    <ligandPart>
        <name>Fe</name>
        <dbReference type="ChEBI" id="CHEBI:18248"/>
    </ligandPart>
</feature>
<evidence type="ECO:0000256" key="6">
    <source>
        <dbReference type="ARBA" id="ARBA00023004"/>
    </source>
</evidence>
<evidence type="ECO:0000256" key="5">
    <source>
        <dbReference type="ARBA" id="ARBA00023002"/>
    </source>
</evidence>
<dbReference type="AlphaFoldDB" id="A0A164E9R7"/>
<dbReference type="Gene3D" id="1.10.630.10">
    <property type="entry name" value="Cytochrome P450"/>
    <property type="match status" value="1"/>
</dbReference>
<dbReference type="GO" id="GO:0004497">
    <property type="term" value="F:monooxygenase activity"/>
    <property type="evidence" value="ECO:0007669"/>
    <property type="project" value="UniProtKB-KW"/>
</dbReference>
<keyword evidence="3 8" id="KW-0349">Heme</keyword>
<evidence type="ECO:0000256" key="4">
    <source>
        <dbReference type="ARBA" id="ARBA00022723"/>
    </source>
</evidence>
<evidence type="ECO:0000256" key="8">
    <source>
        <dbReference type="PIRSR" id="PIRSR602403-1"/>
    </source>
</evidence>
<accession>A0A164E9R7</accession>
<dbReference type="CDD" id="cd11045">
    <property type="entry name" value="CYP136-like"/>
    <property type="match status" value="1"/>
</dbReference>
<evidence type="ECO:0000256" key="3">
    <source>
        <dbReference type="ARBA" id="ARBA00022617"/>
    </source>
</evidence>
<dbReference type="PRINTS" id="PR00465">
    <property type="entry name" value="EP450IV"/>
</dbReference>
<dbReference type="SUPFAM" id="SSF48264">
    <property type="entry name" value="Cytochrome P450"/>
    <property type="match status" value="1"/>
</dbReference>
<evidence type="ECO:0000256" key="1">
    <source>
        <dbReference type="ARBA" id="ARBA00001971"/>
    </source>
</evidence>
<sequence>MATSRATISTPAYLLDQAQRRLTPSFNNFPGMGLVERWLLNTQFPEKKLADPPPGSGLKPVVGDAGLPIIGHMIEMLRGGPDYLMFLYNTKGPVIYGDSPVLPFVAALGPDAAQVIYSNRNKDYSQRGWVPVIGPFFRRGLMLLDFEEHMFHRRIMQEAFVRSRLVGYVEQMDQVVSKVIAEDWVINDARFLLYPAMKELTLNIASMVFMGHEPGTDHELVTKVNKAFTTTTRAGNAVIRASVPPFTWWRGLKARELLEHYFAERVKERRGNEGNDLLTVLCQTEDEDGNRFSDEDIVNHMIFLMMAAHDTSTSTATTMAYHLAAHPEWQQRCRDESDRLGDGPLDIESLEKLESLDLVMNESIRLVTPVQWAMRQTVRDAELLGYYLPKGTNVIAFPGLNHRLPEFWTEPMTFDPERFTEPRNEHKRHRYAFTPFGGGAHKCLGMVFGQLEIKTILHRLLRRYRLELPRPDYHASWDYGGMPVPKDGMPIVLRPL</sequence>
<dbReference type="InterPro" id="IPR001128">
    <property type="entry name" value="Cyt_P450"/>
</dbReference>